<dbReference type="Proteomes" id="UP000579812">
    <property type="component" value="Unassembled WGS sequence"/>
</dbReference>
<organism evidence="2 3">
    <name type="scientific">Onychostoma macrolepis</name>
    <dbReference type="NCBI Taxonomy" id="369639"/>
    <lineage>
        <taxon>Eukaryota</taxon>
        <taxon>Metazoa</taxon>
        <taxon>Chordata</taxon>
        <taxon>Craniata</taxon>
        <taxon>Vertebrata</taxon>
        <taxon>Euteleostomi</taxon>
        <taxon>Actinopterygii</taxon>
        <taxon>Neopterygii</taxon>
        <taxon>Teleostei</taxon>
        <taxon>Ostariophysi</taxon>
        <taxon>Cypriniformes</taxon>
        <taxon>Cyprinidae</taxon>
        <taxon>Acrossocheilinae</taxon>
        <taxon>Onychostoma</taxon>
    </lineage>
</organism>
<comment type="caution">
    <text evidence="2">The sequence shown here is derived from an EMBL/GenBank/DDBJ whole genome shotgun (WGS) entry which is preliminary data.</text>
</comment>
<evidence type="ECO:0000313" key="2">
    <source>
        <dbReference type="EMBL" id="KAF4098363.1"/>
    </source>
</evidence>
<evidence type="ECO:0000256" key="1">
    <source>
        <dbReference type="SAM" id="MobiDB-lite"/>
    </source>
</evidence>
<keyword evidence="3" id="KW-1185">Reference proteome</keyword>
<protein>
    <submittedName>
        <fullName evidence="2">Uncharacterized protein</fullName>
    </submittedName>
</protein>
<sequence length="158" mass="17392">MKRREKENGCGLAGVSIYKSKYDGVGEVQTKAASLRTQYGKLLRPKPSGSSSDKDLTPRQSWMTWKTASLMREEKTWKQRRNCLSHPPPIKHSVHQLLLPHLIPHHLTSVIRYSQAFLGPSPLDLCRLPSGLLFLSLRLPSGFAGFLTAAAASAAASA</sequence>
<accession>A0A7J6BV42</accession>
<dbReference type="AlphaFoldDB" id="A0A7J6BV42"/>
<name>A0A7J6BV42_9TELE</name>
<feature type="region of interest" description="Disordered" evidence="1">
    <location>
        <begin position="40"/>
        <end position="59"/>
    </location>
</feature>
<proteinExistence type="predicted"/>
<reference evidence="2 3" key="1">
    <citation type="submission" date="2020-04" db="EMBL/GenBank/DDBJ databases">
        <title>Chromosome-level genome assembly of a cyprinid fish Onychostoma macrolepis by integration of Nanopore Sequencing, Bionano and Hi-C technology.</title>
        <authorList>
            <person name="Wang D."/>
        </authorList>
    </citation>
    <scope>NUCLEOTIDE SEQUENCE [LARGE SCALE GENOMIC DNA]</scope>
    <source>
        <strain evidence="2">SWU-2019</strain>
        <tissue evidence="2">Muscle</tissue>
    </source>
</reference>
<dbReference type="EMBL" id="JAAMOB010000021">
    <property type="protein sequence ID" value="KAF4098363.1"/>
    <property type="molecule type" value="Genomic_DNA"/>
</dbReference>
<evidence type="ECO:0000313" key="3">
    <source>
        <dbReference type="Proteomes" id="UP000579812"/>
    </source>
</evidence>
<gene>
    <name evidence="2" type="ORF">G5714_020393</name>
</gene>